<accession>A0ABN3APP1</accession>
<feature type="region of interest" description="Disordered" evidence="1">
    <location>
        <begin position="1"/>
        <end position="37"/>
    </location>
</feature>
<keyword evidence="3" id="KW-1185">Reference proteome</keyword>
<dbReference type="Proteomes" id="UP001500974">
    <property type="component" value="Unassembled WGS sequence"/>
</dbReference>
<reference evidence="2 3" key="1">
    <citation type="journal article" date="2019" name="Int. J. Syst. Evol. Microbiol.">
        <title>The Global Catalogue of Microorganisms (GCM) 10K type strain sequencing project: providing services to taxonomists for standard genome sequencing and annotation.</title>
        <authorList>
            <consortium name="The Broad Institute Genomics Platform"/>
            <consortium name="The Broad Institute Genome Sequencing Center for Infectious Disease"/>
            <person name="Wu L."/>
            <person name="Ma J."/>
        </authorList>
    </citation>
    <scope>NUCLEOTIDE SEQUENCE [LARGE SCALE GENOMIC DNA]</scope>
    <source>
        <strain evidence="2 3">JCM 14917</strain>
    </source>
</reference>
<feature type="compositionally biased region" description="Basic and acidic residues" evidence="1">
    <location>
        <begin position="18"/>
        <end position="27"/>
    </location>
</feature>
<organism evidence="2 3">
    <name type="scientific">Arthrobacter parietis</name>
    <dbReference type="NCBI Taxonomy" id="271434"/>
    <lineage>
        <taxon>Bacteria</taxon>
        <taxon>Bacillati</taxon>
        <taxon>Actinomycetota</taxon>
        <taxon>Actinomycetes</taxon>
        <taxon>Micrococcales</taxon>
        <taxon>Micrococcaceae</taxon>
        <taxon>Arthrobacter</taxon>
    </lineage>
</organism>
<protein>
    <recommendedName>
        <fullName evidence="4">Nucleotidyl transferase AbiEii/AbiGii toxin family protein</fullName>
    </recommendedName>
</protein>
<dbReference type="RefSeq" id="WP_346027456.1">
    <property type="nucleotide sequence ID" value="NZ_BAAAON010000001.1"/>
</dbReference>
<sequence length="263" mass="28829">MANDHANHSRGNPNDAGQSREQDHREPSLGLSPVRGDLHPDLQKVLESAAKLQQLVPDAVLVGGSAAAVYAGHRASYDHDHVLAGLRENFDVLLDALETDDGWATNRVTYGKIILGELGGIETGLRQLIRLRPLEVTEVQVASGASVRVPTRDETLRIKAFLITRRNQTRDYLDVAALAETMGVEHAAEVLNGMDEYYADQNRDGAAVRSQVVRQLSAPSPKDSRTTKQLDSYKGLVSRWQDWGATVETCQTLAEQMVLRGEA</sequence>
<gene>
    <name evidence="2" type="ORF">GCM10009784_06620</name>
</gene>
<dbReference type="EMBL" id="BAAAON010000001">
    <property type="protein sequence ID" value="GAA2173203.1"/>
    <property type="molecule type" value="Genomic_DNA"/>
</dbReference>
<evidence type="ECO:0000313" key="2">
    <source>
        <dbReference type="EMBL" id="GAA2173203.1"/>
    </source>
</evidence>
<evidence type="ECO:0000313" key="3">
    <source>
        <dbReference type="Proteomes" id="UP001500974"/>
    </source>
</evidence>
<name>A0ABN3APP1_9MICC</name>
<evidence type="ECO:0000256" key="1">
    <source>
        <dbReference type="SAM" id="MobiDB-lite"/>
    </source>
</evidence>
<proteinExistence type="predicted"/>
<evidence type="ECO:0008006" key="4">
    <source>
        <dbReference type="Google" id="ProtNLM"/>
    </source>
</evidence>
<comment type="caution">
    <text evidence="2">The sequence shown here is derived from an EMBL/GenBank/DDBJ whole genome shotgun (WGS) entry which is preliminary data.</text>
</comment>